<dbReference type="InterPro" id="IPR000257">
    <property type="entry name" value="Uroporphyrinogen_deCOase"/>
</dbReference>
<dbReference type="PANTHER" id="PTHR21091:SF169">
    <property type="entry name" value="UROPORPHYRINOGEN DECARBOXYLASE"/>
    <property type="match status" value="1"/>
</dbReference>
<dbReference type="PROSITE" id="PS00907">
    <property type="entry name" value="UROD_2"/>
    <property type="match status" value="1"/>
</dbReference>
<evidence type="ECO:0000256" key="6">
    <source>
        <dbReference type="ARBA" id="ARBA00022490"/>
    </source>
</evidence>
<feature type="binding site" evidence="10">
    <location>
        <position position="616"/>
    </location>
    <ligand>
        <name>substrate</name>
    </ligand>
</feature>
<dbReference type="Proteomes" id="UP001155241">
    <property type="component" value="Unassembled WGS sequence"/>
</dbReference>
<dbReference type="SUPFAM" id="SSF69618">
    <property type="entry name" value="HemD-like"/>
    <property type="match status" value="1"/>
</dbReference>
<name>A0A9X2JFS7_9BACT</name>
<proteinExistence type="inferred from homology"/>
<feature type="site" description="Transition state stabilizer" evidence="10">
    <location>
        <position position="371"/>
    </location>
</feature>
<evidence type="ECO:0000313" key="14">
    <source>
        <dbReference type="EMBL" id="MCO6044021.1"/>
    </source>
</evidence>
<comment type="function">
    <text evidence="10">Catalyzes the decarboxylation of four acetate groups of uroporphyrinogen-III to yield coproporphyrinogen-III.</text>
</comment>
<comment type="caution">
    <text evidence="14">The sequence shown here is derived from an EMBL/GenBank/DDBJ whole genome shotgun (WGS) entry which is preliminary data.</text>
</comment>
<comment type="catalytic activity">
    <reaction evidence="10">
        <text>uroporphyrinogen III + 4 H(+) = coproporphyrinogen III + 4 CO2</text>
        <dbReference type="Rhea" id="RHEA:19865"/>
        <dbReference type="ChEBI" id="CHEBI:15378"/>
        <dbReference type="ChEBI" id="CHEBI:16526"/>
        <dbReference type="ChEBI" id="CHEBI:57308"/>
        <dbReference type="ChEBI" id="CHEBI:57309"/>
        <dbReference type="EC" id="4.1.1.37"/>
    </reaction>
</comment>
<comment type="caution">
    <text evidence="10">Lacks conserved residue(s) required for the propagation of feature annotation.</text>
</comment>
<evidence type="ECO:0000259" key="12">
    <source>
        <dbReference type="PROSITE" id="PS00906"/>
    </source>
</evidence>
<organism evidence="14 15">
    <name type="scientific">Aeoliella straminimaris</name>
    <dbReference type="NCBI Taxonomy" id="2954799"/>
    <lineage>
        <taxon>Bacteria</taxon>
        <taxon>Pseudomonadati</taxon>
        <taxon>Planctomycetota</taxon>
        <taxon>Planctomycetia</taxon>
        <taxon>Pirellulales</taxon>
        <taxon>Lacipirellulaceae</taxon>
        <taxon>Aeoliella</taxon>
    </lineage>
</organism>
<protein>
    <recommendedName>
        <fullName evidence="5 10">Uroporphyrinogen decarboxylase</fullName>
        <shortName evidence="10">UPD</shortName>
        <shortName evidence="10">URO-D</shortName>
        <ecNumber evidence="5 10">4.1.1.37</ecNumber>
    </recommendedName>
</protein>
<dbReference type="EC" id="4.1.1.37" evidence="5 10"/>
<keyword evidence="6 10" id="KW-0963">Cytoplasm</keyword>
<dbReference type="FunFam" id="3.20.20.210:FF:000008">
    <property type="entry name" value="Uroporphyrinogen decarboxylase"/>
    <property type="match status" value="1"/>
</dbReference>
<evidence type="ECO:0000256" key="2">
    <source>
        <dbReference type="ARBA" id="ARBA00004804"/>
    </source>
</evidence>
<sequence length="640" mass="70084">MPDSDRNFAGLRVASFESRRADDIARMIERAGGLSLVSPSMREVPLPDSRAAIEFANRLITGQIDVFVLLTGVGTRHFVSAVERHVGRQRLIDALSDMTTVVRGPKPTAALKELGISPSVRVPEPNTWRELLTTLDTELPVANLVVGVQEYGTSNPSLIAGLEARGAKVDQLQVYTWDFPEDVAPLEANVRRLAAGELDVAMFTSANQVHNVMKLADDLSLSEEVQIRARQMIIASIGPTCSDALREHALPVDFEASPPKMGILVNHAAKAAHEVLERKRRIAKLSTLAPPSETTAKPYDQSAFMKACRREPTDYTPVWLMRQAGRYMAEYREVRAKLSFLELCRNPQLCSEVMCTAVEFLGVDAAIIFSDLLPILEPMGLELEFAKGDGPVIHNPVREAADVDRVIDLESADSLHYVIETVRQTRADLPDHLPLIGFAGAPFTLASYAIEGGASRNYLHTKTLMYRDRGAWDALMGRLSRSVAVYLNAQIAAGAQVVQLFDSWVGCLGPGDYNTFVAPHVKGLIESLTPGVPVIHFGTGNPELLVPMSEAGGHVVGVDWRIDLDQAWRRIGYDRAVQGNLDPLVLLADRDTLRARTQLVLDQAAGRPGHIFNLGHGIIPQTPPDNAKTLVELVHELSAR</sequence>
<evidence type="ECO:0000256" key="3">
    <source>
        <dbReference type="ARBA" id="ARBA00009935"/>
    </source>
</evidence>
<evidence type="ECO:0000313" key="15">
    <source>
        <dbReference type="Proteomes" id="UP001155241"/>
    </source>
</evidence>
<comment type="subunit">
    <text evidence="4 10">Homodimer.</text>
</comment>
<evidence type="ECO:0000256" key="4">
    <source>
        <dbReference type="ARBA" id="ARBA00011738"/>
    </source>
</evidence>
<dbReference type="AlphaFoldDB" id="A0A9X2JFS7"/>
<feature type="binding site" evidence="10">
    <location>
        <position position="448"/>
    </location>
    <ligand>
        <name>substrate</name>
    </ligand>
</feature>
<dbReference type="InterPro" id="IPR006361">
    <property type="entry name" value="Uroporphyrinogen_deCO2ase_HemE"/>
</dbReference>
<dbReference type="PANTHER" id="PTHR21091">
    <property type="entry name" value="METHYLTETRAHYDROFOLATE:HOMOCYSTEINE METHYLTRANSFERASE RELATED"/>
    <property type="match status" value="1"/>
</dbReference>
<feature type="domain" description="Uroporphyrinogen decarboxylase (URO-D)" evidence="12">
    <location>
        <begin position="317"/>
        <end position="326"/>
    </location>
</feature>
<feature type="binding site" evidence="10">
    <location>
        <begin position="322"/>
        <end position="326"/>
    </location>
    <ligand>
        <name>substrate</name>
    </ligand>
</feature>
<evidence type="ECO:0000256" key="7">
    <source>
        <dbReference type="ARBA" id="ARBA00022793"/>
    </source>
</evidence>
<dbReference type="GO" id="GO:0004853">
    <property type="term" value="F:uroporphyrinogen decarboxylase activity"/>
    <property type="evidence" value="ECO:0007669"/>
    <property type="project" value="UniProtKB-UniRule"/>
</dbReference>
<evidence type="ECO:0000256" key="11">
    <source>
        <dbReference type="RuleBase" id="RU004169"/>
    </source>
</evidence>
<evidence type="ECO:0000256" key="9">
    <source>
        <dbReference type="ARBA" id="ARBA00023244"/>
    </source>
</evidence>
<comment type="pathway">
    <text evidence="2 10">Porphyrin-containing compound metabolism; protoporphyrin-IX biosynthesis; coproporphyrinogen-III from 5-aminolevulinate: step 4/4.</text>
</comment>
<dbReference type="InterPro" id="IPR003754">
    <property type="entry name" value="4pyrrol_synth_uPrphyn_synth"/>
</dbReference>
<feature type="domain" description="Uroporphyrinogen decarboxylase (URO-D)" evidence="13">
    <location>
        <begin position="436"/>
        <end position="452"/>
    </location>
</feature>
<keyword evidence="8 10" id="KW-0456">Lyase</keyword>
<dbReference type="EMBL" id="JAMXLR010000028">
    <property type="protein sequence ID" value="MCO6044021.1"/>
    <property type="molecule type" value="Genomic_DNA"/>
</dbReference>
<dbReference type="CDD" id="cd00717">
    <property type="entry name" value="URO-D"/>
    <property type="match status" value="1"/>
</dbReference>
<keyword evidence="9 10" id="KW-0627">Porphyrin biosynthesis</keyword>
<comment type="subcellular location">
    <subcellularLocation>
        <location evidence="1">Cytoplasm</location>
        <location evidence="1">Cytosol</location>
    </subcellularLocation>
</comment>
<dbReference type="Pfam" id="PF01208">
    <property type="entry name" value="URO-D"/>
    <property type="match status" value="1"/>
</dbReference>
<evidence type="ECO:0000256" key="8">
    <source>
        <dbReference type="ARBA" id="ARBA00023239"/>
    </source>
</evidence>
<keyword evidence="7 10" id="KW-0210">Decarboxylase</keyword>
<evidence type="ECO:0000256" key="1">
    <source>
        <dbReference type="ARBA" id="ARBA00004514"/>
    </source>
</evidence>
<evidence type="ECO:0000256" key="10">
    <source>
        <dbReference type="HAMAP-Rule" id="MF_00218"/>
    </source>
</evidence>
<feature type="binding site" evidence="10">
    <location>
        <position position="371"/>
    </location>
    <ligand>
        <name>substrate</name>
    </ligand>
</feature>
<dbReference type="Pfam" id="PF02602">
    <property type="entry name" value="HEM4"/>
    <property type="match status" value="1"/>
</dbReference>
<dbReference type="GO" id="GO:0004852">
    <property type="term" value="F:uroporphyrinogen-III synthase activity"/>
    <property type="evidence" value="ECO:0007669"/>
    <property type="project" value="InterPro"/>
</dbReference>
<dbReference type="PROSITE" id="PS00906">
    <property type="entry name" value="UROD_1"/>
    <property type="match status" value="1"/>
</dbReference>
<dbReference type="NCBIfam" id="TIGR01464">
    <property type="entry name" value="hemE"/>
    <property type="match status" value="1"/>
</dbReference>
<feature type="binding site" evidence="10">
    <location>
        <position position="503"/>
    </location>
    <ligand>
        <name>substrate</name>
    </ligand>
</feature>
<gene>
    <name evidence="10 14" type="primary">hemE</name>
    <name evidence="14" type="ORF">NG895_08880</name>
</gene>
<dbReference type="CDD" id="cd06578">
    <property type="entry name" value="HemD"/>
    <property type="match status" value="1"/>
</dbReference>
<dbReference type="InterPro" id="IPR038071">
    <property type="entry name" value="UROD/MetE-like_sf"/>
</dbReference>
<accession>A0A9X2JFS7</accession>
<keyword evidence="15" id="KW-1185">Reference proteome</keyword>
<dbReference type="HAMAP" id="MF_00218">
    <property type="entry name" value="URO_D"/>
    <property type="match status" value="1"/>
</dbReference>
<evidence type="ECO:0000259" key="13">
    <source>
        <dbReference type="PROSITE" id="PS00907"/>
    </source>
</evidence>
<evidence type="ECO:0000256" key="5">
    <source>
        <dbReference type="ARBA" id="ARBA00012288"/>
    </source>
</evidence>
<dbReference type="Gene3D" id="3.20.20.210">
    <property type="match status" value="1"/>
</dbReference>
<dbReference type="RefSeq" id="WP_252852127.1">
    <property type="nucleotide sequence ID" value="NZ_JAMXLR010000028.1"/>
</dbReference>
<dbReference type="SUPFAM" id="SSF51726">
    <property type="entry name" value="UROD/MetE-like"/>
    <property type="match status" value="1"/>
</dbReference>
<dbReference type="InterPro" id="IPR036108">
    <property type="entry name" value="4pyrrol_syn_uPrphyn_synt_sf"/>
</dbReference>
<reference evidence="14" key="1">
    <citation type="submission" date="2022-06" db="EMBL/GenBank/DDBJ databases">
        <title>Aeoliella straminimaris, a novel planctomycete from sediments.</title>
        <authorList>
            <person name="Vitorino I.R."/>
            <person name="Lage O.M."/>
        </authorList>
    </citation>
    <scope>NUCLEOTIDE SEQUENCE</scope>
    <source>
        <strain evidence="14">ICT_H6.2</strain>
    </source>
</reference>
<dbReference type="GO" id="GO:0005829">
    <property type="term" value="C:cytosol"/>
    <property type="evidence" value="ECO:0007669"/>
    <property type="project" value="UniProtKB-SubCell"/>
</dbReference>
<dbReference type="Gene3D" id="3.40.50.10090">
    <property type="match status" value="2"/>
</dbReference>
<comment type="similarity">
    <text evidence="3 10 11">Belongs to the uroporphyrinogen decarboxylase family.</text>
</comment>
<dbReference type="GO" id="GO:0006782">
    <property type="term" value="P:protoporphyrinogen IX biosynthetic process"/>
    <property type="evidence" value="ECO:0007669"/>
    <property type="project" value="UniProtKB-UniRule"/>
</dbReference>